<accession>G9NPP5</accession>
<evidence type="ECO:0000313" key="2">
    <source>
        <dbReference type="Proteomes" id="UP000005426"/>
    </source>
</evidence>
<dbReference type="EMBL" id="ABDG02000020">
    <property type="protein sequence ID" value="EHK47511.1"/>
    <property type="molecule type" value="Genomic_DNA"/>
</dbReference>
<dbReference type="OrthoDB" id="10374573at2759"/>
<dbReference type="Proteomes" id="UP000005426">
    <property type="component" value="Unassembled WGS sequence"/>
</dbReference>
<dbReference type="AlphaFoldDB" id="G9NPP5"/>
<proteinExistence type="predicted"/>
<keyword evidence="2" id="KW-1185">Reference proteome</keyword>
<protein>
    <submittedName>
        <fullName evidence="1">Uncharacterized protein</fullName>
    </submittedName>
</protein>
<name>G9NPP5_HYPAI</name>
<reference evidence="1 2" key="1">
    <citation type="journal article" date="2011" name="Genome Biol.">
        <title>Comparative genome sequence analysis underscores mycoparasitism as the ancestral life style of Trichoderma.</title>
        <authorList>
            <person name="Kubicek C.P."/>
            <person name="Herrera-Estrella A."/>
            <person name="Seidl-Seiboth V."/>
            <person name="Martinez D.A."/>
            <person name="Druzhinina I.S."/>
            <person name="Thon M."/>
            <person name="Zeilinger S."/>
            <person name="Casas-Flores S."/>
            <person name="Horwitz B.A."/>
            <person name="Mukherjee P.K."/>
            <person name="Mukherjee M."/>
            <person name="Kredics L."/>
            <person name="Alcaraz L.D."/>
            <person name="Aerts A."/>
            <person name="Antal Z."/>
            <person name="Atanasova L."/>
            <person name="Cervantes-Badillo M.G."/>
            <person name="Challacombe J."/>
            <person name="Chertkov O."/>
            <person name="McCluskey K."/>
            <person name="Coulpier F."/>
            <person name="Deshpande N."/>
            <person name="von Doehren H."/>
            <person name="Ebbole D.J."/>
            <person name="Esquivel-Naranjo E.U."/>
            <person name="Fekete E."/>
            <person name="Flipphi M."/>
            <person name="Glaser F."/>
            <person name="Gomez-Rodriguez E.Y."/>
            <person name="Gruber S."/>
            <person name="Han C."/>
            <person name="Henrissat B."/>
            <person name="Hermosa R."/>
            <person name="Hernandez-Onate M."/>
            <person name="Karaffa L."/>
            <person name="Kosti I."/>
            <person name="Le Crom S."/>
            <person name="Lindquist E."/>
            <person name="Lucas S."/>
            <person name="Luebeck M."/>
            <person name="Luebeck P.S."/>
            <person name="Margeot A."/>
            <person name="Metz B."/>
            <person name="Misra M."/>
            <person name="Nevalainen H."/>
            <person name="Omann M."/>
            <person name="Packer N."/>
            <person name="Perrone G."/>
            <person name="Uresti-Rivera E.E."/>
            <person name="Salamov A."/>
            <person name="Schmoll M."/>
            <person name="Seiboth B."/>
            <person name="Shapiro H."/>
            <person name="Sukno S."/>
            <person name="Tamayo-Ramos J.A."/>
            <person name="Tisch D."/>
            <person name="Wiest A."/>
            <person name="Wilkinson H.H."/>
            <person name="Zhang M."/>
            <person name="Coutinho P.M."/>
            <person name="Kenerley C.M."/>
            <person name="Monte E."/>
            <person name="Baker S.E."/>
            <person name="Grigoriev I.V."/>
        </authorList>
    </citation>
    <scope>NUCLEOTIDE SEQUENCE [LARGE SCALE GENOMIC DNA]</scope>
    <source>
        <strain evidence="2">ATCC 20476 / IMI 206040</strain>
    </source>
</reference>
<comment type="caution">
    <text evidence="1">The sequence shown here is derived from an EMBL/GenBank/DDBJ whole genome shotgun (WGS) entry which is preliminary data.</text>
</comment>
<evidence type="ECO:0000313" key="1">
    <source>
        <dbReference type="EMBL" id="EHK47511.1"/>
    </source>
</evidence>
<gene>
    <name evidence="1" type="ORF">TRIATDRAFT_133854</name>
</gene>
<sequence>MNRDSRLKPPSGAGLTTPVKSVVYREISARVRHKILATEIFKAQNASIHIALITAGEIYPGCRCATIRFSLIIYSHSYADVGACHVLVHVLRKCEFRKRWTGMRAV</sequence>
<organism evidence="1 2">
    <name type="scientific">Hypocrea atroviridis (strain ATCC 20476 / IMI 206040)</name>
    <name type="common">Trichoderma atroviride</name>
    <dbReference type="NCBI Taxonomy" id="452589"/>
    <lineage>
        <taxon>Eukaryota</taxon>
        <taxon>Fungi</taxon>
        <taxon>Dikarya</taxon>
        <taxon>Ascomycota</taxon>
        <taxon>Pezizomycotina</taxon>
        <taxon>Sordariomycetes</taxon>
        <taxon>Hypocreomycetidae</taxon>
        <taxon>Hypocreales</taxon>
        <taxon>Hypocreaceae</taxon>
        <taxon>Trichoderma</taxon>
    </lineage>
</organism>
<dbReference type="HOGENOM" id="CLU_2223619_0_0_1"/>